<accession>A0ABS1LJH5</accession>
<feature type="transmembrane region" description="Helical" evidence="1">
    <location>
        <begin position="146"/>
        <end position="168"/>
    </location>
</feature>
<organism evidence="2 3">
    <name type="scientific">Myceligenerans indicum</name>
    <dbReference type="NCBI Taxonomy" id="2593663"/>
    <lineage>
        <taxon>Bacteria</taxon>
        <taxon>Bacillati</taxon>
        <taxon>Actinomycetota</taxon>
        <taxon>Actinomycetes</taxon>
        <taxon>Micrococcales</taxon>
        <taxon>Promicromonosporaceae</taxon>
        <taxon>Myceligenerans</taxon>
    </lineage>
</organism>
<sequence length="169" mass="18203">MTSDDTTLEAVIDDFTTVERALSDFVRRGESFTQAADALDKRADALEAAEKAIQAGASAFYDTGSELRDVSRDLRSITRRLHAADLDRLQHALAGIKGALEIFREEQAATRRLGETLSREVRDLSATHHRDHNGTTTSIAKVRSALTLLTVIAGAGLAGTIITIVLGLS</sequence>
<keyword evidence="3" id="KW-1185">Reference proteome</keyword>
<keyword evidence="1" id="KW-0472">Membrane</keyword>
<keyword evidence="1" id="KW-1133">Transmembrane helix</keyword>
<protein>
    <submittedName>
        <fullName evidence="2">Uncharacterized protein</fullName>
    </submittedName>
</protein>
<evidence type="ECO:0000256" key="1">
    <source>
        <dbReference type="SAM" id="Phobius"/>
    </source>
</evidence>
<evidence type="ECO:0000313" key="2">
    <source>
        <dbReference type="EMBL" id="MBL0886371.1"/>
    </source>
</evidence>
<keyword evidence="1" id="KW-0812">Transmembrane</keyword>
<proteinExistence type="predicted"/>
<evidence type="ECO:0000313" key="3">
    <source>
        <dbReference type="Proteomes" id="UP000675409"/>
    </source>
</evidence>
<dbReference type="EMBL" id="JABBYC010000011">
    <property type="protein sequence ID" value="MBL0886371.1"/>
    <property type="molecule type" value="Genomic_DNA"/>
</dbReference>
<dbReference type="RefSeq" id="WP_201846243.1">
    <property type="nucleotide sequence ID" value="NZ_JABBYC010000011.1"/>
</dbReference>
<dbReference type="Proteomes" id="UP000675409">
    <property type="component" value="Unassembled WGS sequence"/>
</dbReference>
<name>A0ABS1LJH5_9MICO</name>
<comment type="caution">
    <text evidence="2">The sequence shown here is derived from an EMBL/GenBank/DDBJ whole genome shotgun (WGS) entry which is preliminary data.</text>
</comment>
<gene>
    <name evidence="2" type="ORF">HGK34_08815</name>
</gene>
<reference evidence="2 3" key="1">
    <citation type="journal article" date="2021" name="Arch. Microbiol.">
        <title>Myceligenerans indicum sp. nov., an actinobacterium isolated from mangrove sediment of Sundarbans, India.</title>
        <authorList>
            <person name="Asha K."/>
            <person name="Bhadury P."/>
        </authorList>
    </citation>
    <scope>NUCLEOTIDE SEQUENCE [LARGE SCALE GENOMIC DNA]</scope>
    <source>
        <strain evidence="2 3">I2</strain>
    </source>
</reference>